<comment type="caution">
    <text evidence="2">The sequence shown here is derived from an EMBL/GenBank/DDBJ whole genome shotgun (WGS) entry which is preliminary data.</text>
</comment>
<keyword evidence="3" id="KW-1185">Reference proteome</keyword>
<feature type="region of interest" description="Disordered" evidence="1">
    <location>
        <begin position="1460"/>
        <end position="1480"/>
    </location>
</feature>
<name>A0ABQ9HTT2_9NEOP</name>
<dbReference type="EMBL" id="JARBHB010000004">
    <property type="protein sequence ID" value="KAJ8887789.1"/>
    <property type="molecule type" value="Genomic_DNA"/>
</dbReference>
<sequence>MLLLWKDLQQSSNARQHYRTADTKSDILKTHVKNCKDSSFESQQMMPILPAASMGTDCTDDYDVVGSNTDDDCAIPTKETKLDVEDGTGGEDDHEDTIDDNDYEYSDDEVSGEKNDDSLDVHIYFTNEIPSTSRVKKAKSVLQELVSPGAILLLSQSRQEPVLGGVSLRWSHSLGSMVSRSSKVKVDGECQGHQHLTWLTRWTLVDLARVGRVGSLLDPPAIELWTSYMYGQGQGHPEPIWELTERNDRARFAYEKGKIWYTCNHHFYLAAKNLSCQTKSIDLATVFRLQCSVLHRRSALHCSPTSLEACLPFPSPTSATTPPPLLERAPIFNTERLPRGEGRYNMEESALVSLLALWSSVFAHPRPELHLDSLLGAGPDFVILAVDWVFFVLESFSWGTYGSTSPTIVTNLTGCVSLGTPVKIHAGRAGVAERLDCSPPTEANRVQPPTRSLPVFANGNRGGRCRLWVGFLGDVPFSPSFQSGAAPFSSHFTYIGSQDLFVKSRLTCCKIGETMVSAVQVQKLAPTGTNGVQLSPSTVTADNQCVVDIGSFVHKTAESSLQATQTKTNFKRRAWRGGKKLAKPGASHPNGENEPLTKIHEVECRPTVKHSPTLLLPAFYWFTVKQGVSKEVSSNHSCRRKEQEFGSYLASESIRETLVALTIVYDGSKQKCLRIRISPKRGKERETSRDGIGEVRMSDLPPIRPDPTIIHDSEESEEVEHVFSRTEKCAKVSLKEMHSFLGGVGHLGWRGGWVSAAGVGENLENGERRRRKAVVDEAGVLLSSRGRASRRLCVQGLRADASRPPRESVGRLAKLLGGIAIPPPPPFPNNNSTRILTTRRLPPRRSGFQSPAGPLRIFACGNRAGRCRWSGGFSRGSPVPPAISFRRCVILTSFTCIGSQDLDVTSRPNIFTHSRLAQLRHRLRGMVHESIIFARFLSQDNRLYLDSSRARQRNDVDVPLMCACPFSYWMREYLGKSLESDWLVRTARSIPCWLKWRCASRVPAAPIVQRRSRPFLANDAILVACAVGVCGIGGCFASLAVGSLDVSPVCLLWRECDFCTSLLLLDGGACWRGNSATHAAREHWKRFKTGRARKGDFPVFPDASHRGAVPPAAMPEEQLKHNHALLQHSDHSRKQWDSPDTEANTAAKWGRSTKLFNHKRATSGCTVDCCLANQELSISQPQAGHLFFMNCWLMSGKTRVALNHKRATSGCTVDCCLANQELPISQPQAGHLFFMNCWLMSGKTRVALNHKRATSGCTVDCCLANQELSISQPQVGHLFFMNCWLMSGKTRVALNHKRATSGCTVDCCLANQELSISQPQAGHFWMYCRLLSGKPRVAHKSTTSGPLILHELLADVWENKSCPHLENGVQLSPSTVTADNQCAVNIDIFVHKPLDSSLQHEPANPRLHLLSVRRQVRGSIESGTLAKRRKARRRDALRWQEFARICVQVSGRDRRECKNCNGREEEEAGGGGGEVSETKAPIKPLFDRGHVAMHQTRKRRHTNITSSFW</sequence>
<protein>
    <submittedName>
        <fullName evidence="2">Uncharacterized protein</fullName>
    </submittedName>
</protein>
<organism evidence="2 3">
    <name type="scientific">Dryococelus australis</name>
    <dbReference type="NCBI Taxonomy" id="614101"/>
    <lineage>
        <taxon>Eukaryota</taxon>
        <taxon>Metazoa</taxon>
        <taxon>Ecdysozoa</taxon>
        <taxon>Arthropoda</taxon>
        <taxon>Hexapoda</taxon>
        <taxon>Insecta</taxon>
        <taxon>Pterygota</taxon>
        <taxon>Neoptera</taxon>
        <taxon>Polyneoptera</taxon>
        <taxon>Phasmatodea</taxon>
        <taxon>Verophasmatodea</taxon>
        <taxon>Anareolatae</taxon>
        <taxon>Phasmatidae</taxon>
        <taxon>Eurycanthinae</taxon>
        <taxon>Dryococelus</taxon>
    </lineage>
</organism>
<gene>
    <name evidence="2" type="ORF">PR048_014007</name>
</gene>
<reference evidence="2 3" key="1">
    <citation type="submission" date="2023-02" db="EMBL/GenBank/DDBJ databases">
        <title>LHISI_Scaffold_Assembly.</title>
        <authorList>
            <person name="Stuart O.P."/>
            <person name="Cleave R."/>
            <person name="Magrath M.J.L."/>
            <person name="Mikheyev A.S."/>
        </authorList>
    </citation>
    <scope>NUCLEOTIDE SEQUENCE [LARGE SCALE GENOMIC DNA]</scope>
    <source>
        <strain evidence="2">Daus_M_001</strain>
        <tissue evidence="2">Leg muscle</tissue>
    </source>
</reference>
<evidence type="ECO:0000313" key="3">
    <source>
        <dbReference type="Proteomes" id="UP001159363"/>
    </source>
</evidence>
<feature type="region of interest" description="Disordered" evidence="1">
    <location>
        <begin position="576"/>
        <end position="596"/>
    </location>
</feature>
<feature type="region of interest" description="Disordered" evidence="1">
    <location>
        <begin position="73"/>
        <end position="114"/>
    </location>
</feature>
<proteinExistence type="predicted"/>
<evidence type="ECO:0000256" key="1">
    <source>
        <dbReference type="SAM" id="MobiDB-lite"/>
    </source>
</evidence>
<accession>A0ABQ9HTT2</accession>
<feature type="compositionally biased region" description="Acidic residues" evidence="1">
    <location>
        <begin position="85"/>
        <end position="110"/>
    </location>
</feature>
<dbReference type="Proteomes" id="UP001159363">
    <property type="component" value="Chromosome X"/>
</dbReference>
<evidence type="ECO:0000313" key="2">
    <source>
        <dbReference type="EMBL" id="KAJ8887789.1"/>
    </source>
</evidence>